<keyword evidence="4" id="KW-0032">Aminotransferase</keyword>
<dbReference type="InterPro" id="IPR015421">
    <property type="entry name" value="PyrdxlP-dep_Trfase_major"/>
</dbReference>
<name>A0ABT8LGT5_9BACT</name>
<protein>
    <submittedName>
        <fullName evidence="4">Aminotransferase class I/II-fold pyridoxal phosphate-dependent enzyme</fullName>
    </submittedName>
</protein>
<dbReference type="InterPro" id="IPR004839">
    <property type="entry name" value="Aminotransferase_I/II_large"/>
</dbReference>
<evidence type="ECO:0000313" key="5">
    <source>
        <dbReference type="Proteomes" id="UP001172083"/>
    </source>
</evidence>
<dbReference type="GO" id="GO:0008483">
    <property type="term" value="F:transaminase activity"/>
    <property type="evidence" value="ECO:0007669"/>
    <property type="project" value="UniProtKB-KW"/>
</dbReference>
<sequence>MRKANISNANDMVNDYINRGRAKEVLHLITQDEAYNGHEIRINNKNYINFGSCSYLGLELDPRLKASAKNYIDRYGVQFSSSRTYLRCTAYQEWEELLQQIFGVPIVTFTSVSLGHHAVIPVVVEPGDAIILDQQVHASVQDAAKKMMINGVHIEPIRHNRLDILEERLRLLYNKFRRIWFMIDGVYSMYGDFAPMHDIITLLDKYQKLYLYADDAHGMSIAGKNGAGVIYDQVKHHRKMVMATSLNKAFAAGGGVFLFADEELCLKVKNCAGAYIFSGGHQVPVIGAGIASAKIHLSDEIVILQESLREKLRYCHQLLEEYHLPVLSNPLAPIFYVGVGLVNTTIQMVSHLHNDGCYVNAGIFPAVPDQSAGVRFTITAHHQKEHIEYLVSRIAHHYPRTFQEMGRSAQDLVRGFGRVKKFKRLIKGIPTNIVKAKNHEIQYESSIRQVPKQLWNELVGRLGANNWDQLLFFEETFSGNEKEEHNWEFHYFLVRNKNGEPVIATFFTEALAKDDMFAPAETSRHLEKMRQQKDDPYFLCSKTLTMGCLLSVGEHIYINKALPDWQTAFVVMLEAVQALREQKNIPVLSLRDFDAADELMKSFLIDLGLKRVNIPDGHLIDHFDWNTKQEFIEQLKGRNGKSTHDRRNYIRKRAFAFEDRFEVRIVKSATPKECAHYRRLYLGVSDRSYEIVGFTLQEKFFENVISHPKWELLELKLKPEFDNRKERRAVGIALSYQTDHLYSFLVTGIDYGYLNEHNVYTQILWQTIRRAKELKLKINLGITASQPKRKFGAKIIKYAIYVQNKDTFKDVFVNLLPQHESGIL</sequence>
<keyword evidence="5" id="KW-1185">Reference proteome</keyword>
<feature type="domain" description="Aminotransferase class I/classII large" evidence="3">
    <location>
        <begin position="46"/>
        <end position="394"/>
    </location>
</feature>
<accession>A0ABT8LGT5</accession>
<evidence type="ECO:0000313" key="4">
    <source>
        <dbReference type="EMBL" id="MDN5217017.1"/>
    </source>
</evidence>
<keyword evidence="2" id="KW-0808">Transferase</keyword>
<dbReference type="Pfam" id="PF00155">
    <property type="entry name" value="Aminotran_1_2"/>
    <property type="match status" value="1"/>
</dbReference>
<dbReference type="InterPro" id="IPR015424">
    <property type="entry name" value="PyrdxlP-dep_Trfase"/>
</dbReference>
<dbReference type="InterPro" id="IPR016181">
    <property type="entry name" value="Acyl_CoA_acyltransferase"/>
</dbReference>
<dbReference type="Gene3D" id="3.40.640.10">
    <property type="entry name" value="Type I PLP-dependent aspartate aminotransferase-like (Major domain)"/>
    <property type="match status" value="1"/>
</dbReference>
<comment type="caution">
    <text evidence="4">The sequence shown here is derived from an EMBL/GenBank/DDBJ whole genome shotgun (WGS) entry which is preliminary data.</text>
</comment>
<proteinExistence type="predicted"/>
<dbReference type="InterPro" id="IPR050087">
    <property type="entry name" value="AON_synthase_class-II"/>
</dbReference>
<organism evidence="4 5">
    <name type="scientific">Agaribacillus aureus</name>
    <dbReference type="NCBI Taxonomy" id="3051825"/>
    <lineage>
        <taxon>Bacteria</taxon>
        <taxon>Pseudomonadati</taxon>
        <taxon>Bacteroidota</taxon>
        <taxon>Cytophagia</taxon>
        <taxon>Cytophagales</taxon>
        <taxon>Splendidivirgaceae</taxon>
        <taxon>Agaribacillus</taxon>
    </lineage>
</organism>
<dbReference type="InterPro" id="IPR015422">
    <property type="entry name" value="PyrdxlP-dep_Trfase_small"/>
</dbReference>
<dbReference type="RefSeq" id="WP_346762354.1">
    <property type="nucleotide sequence ID" value="NZ_JAUJEB010000012.1"/>
</dbReference>
<dbReference type="SUPFAM" id="SSF55729">
    <property type="entry name" value="Acyl-CoA N-acyltransferases (Nat)"/>
    <property type="match status" value="1"/>
</dbReference>
<reference evidence="4" key="1">
    <citation type="submission" date="2023-06" db="EMBL/GenBank/DDBJ databases">
        <title>Genomic of Agaribacillus aureum.</title>
        <authorList>
            <person name="Wang G."/>
        </authorList>
    </citation>
    <scope>NUCLEOTIDE SEQUENCE</scope>
    <source>
        <strain evidence="4">BMA12</strain>
    </source>
</reference>
<dbReference type="Proteomes" id="UP001172083">
    <property type="component" value="Unassembled WGS sequence"/>
</dbReference>
<evidence type="ECO:0000256" key="2">
    <source>
        <dbReference type="ARBA" id="ARBA00022679"/>
    </source>
</evidence>
<dbReference type="EMBL" id="JAUJEB010000012">
    <property type="protein sequence ID" value="MDN5217017.1"/>
    <property type="molecule type" value="Genomic_DNA"/>
</dbReference>
<dbReference type="Gene3D" id="3.90.1150.10">
    <property type="entry name" value="Aspartate Aminotransferase, domain 1"/>
    <property type="match status" value="1"/>
</dbReference>
<gene>
    <name evidence="4" type="ORF">QQ020_33410</name>
</gene>
<dbReference type="SUPFAM" id="SSF53383">
    <property type="entry name" value="PLP-dependent transferases"/>
    <property type="match status" value="1"/>
</dbReference>
<dbReference type="PANTHER" id="PTHR13693">
    <property type="entry name" value="CLASS II AMINOTRANSFERASE/8-AMINO-7-OXONONANOATE SYNTHASE"/>
    <property type="match status" value="1"/>
</dbReference>
<dbReference type="PANTHER" id="PTHR13693:SF3">
    <property type="entry name" value="LD36009P"/>
    <property type="match status" value="1"/>
</dbReference>
<comment type="cofactor">
    <cofactor evidence="1">
        <name>pyridoxal 5'-phosphate</name>
        <dbReference type="ChEBI" id="CHEBI:597326"/>
    </cofactor>
</comment>
<evidence type="ECO:0000259" key="3">
    <source>
        <dbReference type="Pfam" id="PF00155"/>
    </source>
</evidence>
<evidence type="ECO:0000256" key="1">
    <source>
        <dbReference type="ARBA" id="ARBA00001933"/>
    </source>
</evidence>